<feature type="transmembrane region" description="Helical" evidence="1">
    <location>
        <begin position="16"/>
        <end position="34"/>
    </location>
</feature>
<gene>
    <name evidence="2" type="ORF">CLUMA_CG007761</name>
</gene>
<keyword evidence="3" id="KW-1185">Reference proteome</keyword>
<accession>A0A1J1I5N5</accession>
<sequence>MQTSGRDKKYFNDSDGYLAVGCVPIGISFHFSFFDKNERKKPKKKGKFSLAATLKKSDNDILIPKIVQIPSRRNVIAYVAINLSSLSK</sequence>
<proteinExistence type="predicted"/>
<evidence type="ECO:0000256" key="1">
    <source>
        <dbReference type="SAM" id="Phobius"/>
    </source>
</evidence>
<organism evidence="2 3">
    <name type="scientific">Clunio marinus</name>
    <dbReference type="NCBI Taxonomy" id="568069"/>
    <lineage>
        <taxon>Eukaryota</taxon>
        <taxon>Metazoa</taxon>
        <taxon>Ecdysozoa</taxon>
        <taxon>Arthropoda</taxon>
        <taxon>Hexapoda</taxon>
        <taxon>Insecta</taxon>
        <taxon>Pterygota</taxon>
        <taxon>Neoptera</taxon>
        <taxon>Endopterygota</taxon>
        <taxon>Diptera</taxon>
        <taxon>Nematocera</taxon>
        <taxon>Chironomoidea</taxon>
        <taxon>Chironomidae</taxon>
        <taxon>Clunio</taxon>
    </lineage>
</organism>
<evidence type="ECO:0000313" key="3">
    <source>
        <dbReference type="Proteomes" id="UP000183832"/>
    </source>
</evidence>
<dbReference type="AlphaFoldDB" id="A0A1J1I5N5"/>
<name>A0A1J1I5N5_9DIPT</name>
<keyword evidence="1" id="KW-0472">Membrane</keyword>
<dbReference type="EMBL" id="CVRI01000038">
    <property type="protein sequence ID" value="CRK94246.1"/>
    <property type="molecule type" value="Genomic_DNA"/>
</dbReference>
<protein>
    <submittedName>
        <fullName evidence="2">CLUMA_CG007761, isoform A</fullName>
    </submittedName>
</protein>
<keyword evidence="1" id="KW-1133">Transmembrane helix</keyword>
<reference evidence="2 3" key="1">
    <citation type="submission" date="2015-04" db="EMBL/GenBank/DDBJ databases">
        <authorList>
            <person name="Syromyatnikov M.Y."/>
            <person name="Popov V.N."/>
        </authorList>
    </citation>
    <scope>NUCLEOTIDE SEQUENCE [LARGE SCALE GENOMIC DNA]</scope>
</reference>
<keyword evidence="1" id="KW-0812">Transmembrane</keyword>
<dbReference type="Proteomes" id="UP000183832">
    <property type="component" value="Unassembled WGS sequence"/>
</dbReference>
<evidence type="ECO:0000313" key="2">
    <source>
        <dbReference type="EMBL" id="CRK94246.1"/>
    </source>
</evidence>